<name>A0ABY9WRR5_9BACT</name>
<gene>
    <name evidence="1" type="ORF">F0U60_21910</name>
</gene>
<protein>
    <submittedName>
        <fullName evidence="1">Uncharacterized protein</fullName>
    </submittedName>
</protein>
<dbReference type="EMBL" id="CP043494">
    <property type="protein sequence ID" value="WNG46472.1"/>
    <property type="molecule type" value="Genomic_DNA"/>
</dbReference>
<proteinExistence type="predicted"/>
<evidence type="ECO:0000313" key="1">
    <source>
        <dbReference type="EMBL" id="WNG46472.1"/>
    </source>
</evidence>
<sequence length="285" mass="29807">MRVAHRPGAATGLHLIADSSLAPAMLEQAAPTLVRGGLPLVTERVGVRAKARELVLFDGRLGPSHAALLERDPAALLLATREPEGLPSAWEVRVLAALVKGESLMPPGAAVAKQWLEQVVDIQGASSEAASLVESSQGSRSAAHLAAEVMHELAANALLDAPVDASGTPLYAHRRDSVRAVAPEHVCQVSFAVGEGGIYLEAMDLFGRLTSEPIARAVASLGGRMQVNASGGGAGLGMRRILEACDLIAVRVVPGMETRMLGVVGFGEARRRAVLPKSLLYFQSE</sequence>
<dbReference type="RefSeq" id="WP_395822887.1">
    <property type="nucleotide sequence ID" value="NZ_CP043494.1"/>
</dbReference>
<dbReference type="Proteomes" id="UP001611383">
    <property type="component" value="Chromosome"/>
</dbReference>
<keyword evidence="2" id="KW-1185">Reference proteome</keyword>
<accession>A0ABY9WRR5</accession>
<reference evidence="1 2" key="1">
    <citation type="submission" date="2019-08" db="EMBL/GenBank/DDBJ databases">
        <title>Archangium and Cystobacter genomes.</title>
        <authorList>
            <person name="Chen I.-C.K."/>
            <person name="Wielgoss S."/>
        </authorList>
    </citation>
    <scope>NUCLEOTIDE SEQUENCE [LARGE SCALE GENOMIC DNA]</scope>
    <source>
        <strain evidence="1 2">Cbm 6</strain>
    </source>
</reference>
<organism evidence="1 2">
    <name type="scientific">Archangium minus</name>
    <dbReference type="NCBI Taxonomy" id="83450"/>
    <lineage>
        <taxon>Bacteria</taxon>
        <taxon>Pseudomonadati</taxon>
        <taxon>Myxococcota</taxon>
        <taxon>Myxococcia</taxon>
        <taxon>Myxococcales</taxon>
        <taxon>Cystobacterineae</taxon>
        <taxon>Archangiaceae</taxon>
        <taxon>Archangium</taxon>
    </lineage>
</organism>
<evidence type="ECO:0000313" key="2">
    <source>
        <dbReference type="Proteomes" id="UP001611383"/>
    </source>
</evidence>